<protein>
    <submittedName>
        <fullName evidence="2">Uncharacterized protein</fullName>
    </submittedName>
</protein>
<proteinExistence type="predicted"/>
<sequence>MGLCLQICALGACVLVDMHPQMSERGLVCPQRRPRYPYSEFDVSHLLIVISKLDEKLAALQGDHVRPKQEYENLQSEGTRICRLEAHLIYYMTSYIAPSHIVLVNQCPLPSLVRIDGRYHHMVQWGLCSPVIFPFLGTPFQVRYFFQVDFLIPTISISDGAVNSSGHA</sequence>
<accession>A0A0C9Z5R3</accession>
<evidence type="ECO:0000256" key="1">
    <source>
        <dbReference type="SAM" id="SignalP"/>
    </source>
</evidence>
<feature type="signal peptide" evidence="1">
    <location>
        <begin position="1"/>
        <end position="18"/>
    </location>
</feature>
<keyword evidence="1" id="KW-0732">Signal</keyword>
<dbReference type="EMBL" id="KN836109">
    <property type="protein sequence ID" value="KIK32805.1"/>
    <property type="molecule type" value="Genomic_DNA"/>
</dbReference>
<organism evidence="2 3">
    <name type="scientific">Suillus luteus UH-Slu-Lm8-n1</name>
    <dbReference type="NCBI Taxonomy" id="930992"/>
    <lineage>
        <taxon>Eukaryota</taxon>
        <taxon>Fungi</taxon>
        <taxon>Dikarya</taxon>
        <taxon>Basidiomycota</taxon>
        <taxon>Agaricomycotina</taxon>
        <taxon>Agaricomycetes</taxon>
        <taxon>Agaricomycetidae</taxon>
        <taxon>Boletales</taxon>
        <taxon>Suillineae</taxon>
        <taxon>Suillaceae</taxon>
        <taxon>Suillus</taxon>
    </lineage>
</organism>
<reference evidence="2 3" key="1">
    <citation type="submission" date="2014-04" db="EMBL/GenBank/DDBJ databases">
        <authorList>
            <consortium name="DOE Joint Genome Institute"/>
            <person name="Kuo A."/>
            <person name="Ruytinx J."/>
            <person name="Rineau F."/>
            <person name="Colpaert J."/>
            <person name="Kohler A."/>
            <person name="Nagy L.G."/>
            <person name="Floudas D."/>
            <person name="Copeland A."/>
            <person name="Barry K.W."/>
            <person name="Cichocki N."/>
            <person name="Veneault-Fourrey C."/>
            <person name="LaButti K."/>
            <person name="Lindquist E.A."/>
            <person name="Lipzen A."/>
            <person name="Lundell T."/>
            <person name="Morin E."/>
            <person name="Murat C."/>
            <person name="Sun H."/>
            <person name="Tunlid A."/>
            <person name="Henrissat B."/>
            <person name="Grigoriev I.V."/>
            <person name="Hibbett D.S."/>
            <person name="Martin F."/>
            <person name="Nordberg H.P."/>
            <person name="Cantor M.N."/>
            <person name="Hua S.X."/>
        </authorList>
    </citation>
    <scope>NUCLEOTIDE SEQUENCE [LARGE SCALE GENOMIC DNA]</scope>
    <source>
        <strain evidence="2 3">UH-Slu-Lm8-n1</strain>
    </source>
</reference>
<evidence type="ECO:0000313" key="3">
    <source>
        <dbReference type="Proteomes" id="UP000054485"/>
    </source>
</evidence>
<evidence type="ECO:0000313" key="2">
    <source>
        <dbReference type="EMBL" id="KIK32805.1"/>
    </source>
</evidence>
<dbReference type="InParanoid" id="A0A0C9Z5R3"/>
<feature type="chain" id="PRO_5002206445" evidence="1">
    <location>
        <begin position="19"/>
        <end position="168"/>
    </location>
</feature>
<name>A0A0C9Z5R3_9AGAM</name>
<dbReference type="Proteomes" id="UP000054485">
    <property type="component" value="Unassembled WGS sequence"/>
</dbReference>
<dbReference type="HOGENOM" id="CLU_1587592_0_0_1"/>
<reference evidence="3" key="2">
    <citation type="submission" date="2015-01" db="EMBL/GenBank/DDBJ databases">
        <title>Evolutionary Origins and Diversification of the Mycorrhizal Mutualists.</title>
        <authorList>
            <consortium name="DOE Joint Genome Institute"/>
            <consortium name="Mycorrhizal Genomics Consortium"/>
            <person name="Kohler A."/>
            <person name="Kuo A."/>
            <person name="Nagy L.G."/>
            <person name="Floudas D."/>
            <person name="Copeland A."/>
            <person name="Barry K.W."/>
            <person name="Cichocki N."/>
            <person name="Veneault-Fourrey C."/>
            <person name="LaButti K."/>
            <person name="Lindquist E.A."/>
            <person name="Lipzen A."/>
            <person name="Lundell T."/>
            <person name="Morin E."/>
            <person name="Murat C."/>
            <person name="Riley R."/>
            <person name="Ohm R."/>
            <person name="Sun H."/>
            <person name="Tunlid A."/>
            <person name="Henrissat B."/>
            <person name="Grigoriev I.V."/>
            <person name="Hibbett D.S."/>
            <person name="Martin F."/>
        </authorList>
    </citation>
    <scope>NUCLEOTIDE SEQUENCE [LARGE SCALE GENOMIC DNA]</scope>
    <source>
        <strain evidence="3">UH-Slu-Lm8-n1</strain>
    </source>
</reference>
<gene>
    <name evidence="2" type="ORF">CY34DRAFT_752312</name>
</gene>
<keyword evidence="3" id="KW-1185">Reference proteome</keyword>
<dbReference type="AlphaFoldDB" id="A0A0C9Z5R3"/>